<dbReference type="Proteomes" id="UP000267821">
    <property type="component" value="Unassembled WGS sequence"/>
</dbReference>
<dbReference type="EMBL" id="ML121612">
    <property type="protein sequence ID" value="RPB18724.1"/>
    <property type="molecule type" value="Genomic_DNA"/>
</dbReference>
<feature type="region of interest" description="Disordered" evidence="1">
    <location>
        <begin position="892"/>
        <end position="947"/>
    </location>
</feature>
<evidence type="ECO:0000259" key="2">
    <source>
        <dbReference type="PROSITE" id="PS51087"/>
    </source>
</evidence>
<dbReference type="STRING" id="1051890.A0A3N4L749"/>
<dbReference type="PROSITE" id="PS51087">
    <property type="entry name" value="APAG"/>
    <property type="match status" value="1"/>
</dbReference>
<accession>A0A3N4L749</accession>
<evidence type="ECO:0000313" key="3">
    <source>
        <dbReference type="EMBL" id="RPB18724.1"/>
    </source>
</evidence>
<feature type="compositionally biased region" description="Low complexity" evidence="1">
    <location>
        <begin position="892"/>
        <end position="909"/>
    </location>
</feature>
<dbReference type="InterPro" id="IPR007474">
    <property type="entry name" value="ApaG_domain"/>
</dbReference>
<name>A0A3N4L749_9PEZI</name>
<reference evidence="3 4" key="1">
    <citation type="journal article" date="2018" name="Nat. Ecol. Evol.">
        <title>Pezizomycetes genomes reveal the molecular basis of ectomycorrhizal truffle lifestyle.</title>
        <authorList>
            <person name="Murat C."/>
            <person name="Payen T."/>
            <person name="Noel B."/>
            <person name="Kuo A."/>
            <person name="Morin E."/>
            <person name="Chen J."/>
            <person name="Kohler A."/>
            <person name="Krizsan K."/>
            <person name="Balestrini R."/>
            <person name="Da Silva C."/>
            <person name="Montanini B."/>
            <person name="Hainaut M."/>
            <person name="Levati E."/>
            <person name="Barry K.W."/>
            <person name="Belfiori B."/>
            <person name="Cichocki N."/>
            <person name="Clum A."/>
            <person name="Dockter R.B."/>
            <person name="Fauchery L."/>
            <person name="Guy J."/>
            <person name="Iotti M."/>
            <person name="Le Tacon F."/>
            <person name="Lindquist E.A."/>
            <person name="Lipzen A."/>
            <person name="Malagnac F."/>
            <person name="Mello A."/>
            <person name="Molinier V."/>
            <person name="Miyauchi S."/>
            <person name="Poulain J."/>
            <person name="Riccioni C."/>
            <person name="Rubini A."/>
            <person name="Sitrit Y."/>
            <person name="Splivallo R."/>
            <person name="Traeger S."/>
            <person name="Wang M."/>
            <person name="Zifcakova L."/>
            <person name="Wipf D."/>
            <person name="Zambonelli A."/>
            <person name="Paolocci F."/>
            <person name="Nowrousian M."/>
            <person name="Ottonello S."/>
            <person name="Baldrian P."/>
            <person name="Spatafora J.W."/>
            <person name="Henrissat B."/>
            <person name="Nagy L.G."/>
            <person name="Aury J.M."/>
            <person name="Wincker P."/>
            <person name="Grigoriev I.V."/>
            <person name="Bonfante P."/>
            <person name="Martin F.M."/>
        </authorList>
    </citation>
    <scope>NUCLEOTIDE SEQUENCE [LARGE SCALE GENOMIC DNA]</scope>
    <source>
        <strain evidence="3 4">ATCC MYA-4762</strain>
    </source>
</reference>
<dbReference type="InParanoid" id="A0A3N4L749"/>
<dbReference type="OrthoDB" id="3029913at2759"/>
<evidence type="ECO:0000256" key="1">
    <source>
        <dbReference type="SAM" id="MobiDB-lite"/>
    </source>
</evidence>
<sequence>MPILNRRVPKSPRHLALRHAKKRFGTPDEHARGFGGVVGKPEALAPGEERLYSYYKPSLVAGTYDVTTEQYISNGTHKALKLTAAQSFTVVAPQFALPAGAIHSQYPPEGHADVVETLPHVVLTDPHLPWERIATDKKQPDEEFNTIPWLALMVFTPEELQLPENHPLLRNQTETKTVTLSLARLLQQSVSRVIPRSFLESNPDTEADFIFIEPGIFNELTTEYDPEILKEGAQDKCSVSRYKWLAHVRNINTLGMADSGEFEDEEGVFGVVVAHRAGPMDNVVSKPLIAHLVSIEYVAGTPWPLALDKRVALTSLYSWTYMSLPADSFSVGQAMVHLGDTMAMLRPPQPTIDRLLADNQTKWIGQRLNDGYTLAKYRTSTGEISAALYRGPFAPTTIEHKLKTMSFFGTELQVMDKQTGLMDLTYCIAWHVGRTQALGDQAFTAALGRLRTAIHREGLKLAQKEALKAENHPVIDLKDALGSLSRGIRTLNEISSGTSTRNVPGHAVRWVRDAAEPLDVSFASPAVSTRFKAAANTVMAELSSSKDGNVYNEINAHNFPDWPIVMSWVLDRMYLGNLPSQYIVPDPTHLPRESLRFFHIDPNWVEALIDGGLAVANQVEKDDDKIRACIKDAITKYLQTPMGEGRGAYLPQVPTHGFLMRSELVTKYPDLILEAPFTDTPEEEIELKPASILRQENLDSTVLLALFDRVPGSPDFKTLIFRQPPHQQSFAAAFQLTPSQMYLQFRRVYTGPTTDPPAEKKQNIKSDPYPMNNPLVKPGDNPPFIWGPDNSIRTLKFPDFANLTYDTLATKFKKGFDKEVQQKPTSALMGIQLNNPMLYLEIRDKKRPPLEASSMRSLLMLDPATTPVDTATSAPRILHAGKMFDLTSSLPSLSLPRSTGEPAPARAYSSPPPATPRSATHATASARMRARPPPCPCGPTRPLCGRT</sequence>
<protein>
    <recommendedName>
        <fullName evidence="2">ApaG domain-containing protein</fullName>
    </recommendedName>
</protein>
<proteinExistence type="predicted"/>
<keyword evidence="4" id="KW-1185">Reference proteome</keyword>
<organism evidence="3 4">
    <name type="scientific">Terfezia boudieri ATCC MYA-4762</name>
    <dbReference type="NCBI Taxonomy" id="1051890"/>
    <lineage>
        <taxon>Eukaryota</taxon>
        <taxon>Fungi</taxon>
        <taxon>Dikarya</taxon>
        <taxon>Ascomycota</taxon>
        <taxon>Pezizomycotina</taxon>
        <taxon>Pezizomycetes</taxon>
        <taxon>Pezizales</taxon>
        <taxon>Pezizaceae</taxon>
        <taxon>Terfezia</taxon>
    </lineage>
</organism>
<feature type="compositionally biased region" description="Low complexity" evidence="1">
    <location>
        <begin position="916"/>
        <end position="927"/>
    </location>
</feature>
<dbReference type="AlphaFoldDB" id="A0A3N4L749"/>
<gene>
    <name evidence="3" type="ORF">L211DRAFT_691200</name>
</gene>
<evidence type="ECO:0000313" key="4">
    <source>
        <dbReference type="Proteomes" id="UP000267821"/>
    </source>
</evidence>
<feature type="domain" description="ApaG" evidence="2">
    <location>
        <begin position="1"/>
        <end position="104"/>
    </location>
</feature>